<evidence type="ECO:0000259" key="2">
    <source>
        <dbReference type="PROSITE" id="PS51186"/>
    </source>
</evidence>
<comment type="caution">
    <text evidence="3">The sequence shown here is derived from an EMBL/GenBank/DDBJ whole genome shotgun (WGS) entry which is preliminary data.</text>
</comment>
<dbReference type="PROSITE" id="PS51186">
    <property type="entry name" value="GNAT"/>
    <property type="match status" value="1"/>
</dbReference>
<dbReference type="InterPro" id="IPR050276">
    <property type="entry name" value="MshD_Acetyltransferase"/>
</dbReference>
<reference evidence="3" key="1">
    <citation type="journal article" date="2023" name="Mol. Phylogenet. Evol.">
        <title>Genome-scale phylogeny and comparative genomics of the fungal order Sordariales.</title>
        <authorList>
            <person name="Hensen N."/>
            <person name="Bonometti L."/>
            <person name="Westerberg I."/>
            <person name="Brannstrom I.O."/>
            <person name="Guillou S."/>
            <person name="Cros-Aarteil S."/>
            <person name="Calhoun S."/>
            <person name="Haridas S."/>
            <person name="Kuo A."/>
            <person name="Mondo S."/>
            <person name="Pangilinan J."/>
            <person name="Riley R."/>
            <person name="LaButti K."/>
            <person name="Andreopoulos B."/>
            <person name="Lipzen A."/>
            <person name="Chen C."/>
            <person name="Yan M."/>
            <person name="Daum C."/>
            <person name="Ng V."/>
            <person name="Clum A."/>
            <person name="Steindorff A."/>
            <person name="Ohm R.A."/>
            <person name="Martin F."/>
            <person name="Silar P."/>
            <person name="Natvig D.O."/>
            <person name="Lalanne C."/>
            <person name="Gautier V."/>
            <person name="Ament-Velasquez S.L."/>
            <person name="Kruys A."/>
            <person name="Hutchinson M.I."/>
            <person name="Powell A.J."/>
            <person name="Barry K."/>
            <person name="Miller A.N."/>
            <person name="Grigoriev I.V."/>
            <person name="Debuchy R."/>
            <person name="Gladieux P."/>
            <person name="Hiltunen Thoren M."/>
            <person name="Johannesson H."/>
        </authorList>
    </citation>
    <scope>NUCLEOTIDE SEQUENCE</scope>
    <source>
        <strain evidence="3">FGSC 1904</strain>
    </source>
</reference>
<feature type="domain" description="N-acetyltransferase" evidence="2">
    <location>
        <begin position="117"/>
        <end position="259"/>
    </location>
</feature>
<dbReference type="SUPFAM" id="SSF55729">
    <property type="entry name" value="Acyl-CoA N-acyltransferases (Nat)"/>
    <property type="match status" value="1"/>
</dbReference>
<evidence type="ECO:0000256" key="1">
    <source>
        <dbReference type="SAM" id="MobiDB-lite"/>
    </source>
</evidence>
<dbReference type="InterPro" id="IPR016181">
    <property type="entry name" value="Acyl_CoA_acyltransferase"/>
</dbReference>
<evidence type="ECO:0000313" key="4">
    <source>
        <dbReference type="Proteomes" id="UP001281003"/>
    </source>
</evidence>
<proteinExistence type="predicted"/>
<dbReference type="AlphaFoldDB" id="A0AAE0UF54"/>
<evidence type="ECO:0000313" key="3">
    <source>
        <dbReference type="EMBL" id="KAK3401798.1"/>
    </source>
</evidence>
<dbReference type="Gene3D" id="3.40.630.30">
    <property type="match status" value="1"/>
</dbReference>
<dbReference type="Pfam" id="PF00583">
    <property type="entry name" value="Acetyltransf_1"/>
    <property type="match status" value="1"/>
</dbReference>
<organism evidence="3 4">
    <name type="scientific">Sordaria brevicollis</name>
    <dbReference type="NCBI Taxonomy" id="83679"/>
    <lineage>
        <taxon>Eukaryota</taxon>
        <taxon>Fungi</taxon>
        <taxon>Dikarya</taxon>
        <taxon>Ascomycota</taxon>
        <taxon>Pezizomycotina</taxon>
        <taxon>Sordariomycetes</taxon>
        <taxon>Sordariomycetidae</taxon>
        <taxon>Sordariales</taxon>
        <taxon>Sordariaceae</taxon>
        <taxon>Sordaria</taxon>
    </lineage>
</organism>
<sequence>MPFIRPFEPKDTEACKHICRATLPPTLASDPEAVRMAPYIWCLQFLHLSPQTCFVLVDDDDDSNTSSPKDGNDGQDKQDEKGEKVVGYIIGTPDVFAFTSSYGRYITEVLQSPQGLLDVRPPPQLDALEPWLIPDYMQFKKVINTVSLAQHAYKPEWLVLSGPEGGAGEEQRKEMVENWRGMLHIDLLEGYQGKGWGRKMIERFCEAVKSSGGDYGRGVNMGIAGENQKVVKFYEKVGFRVFGGVPGEVEGGVWMVRDL</sequence>
<keyword evidence="4" id="KW-1185">Reference proteome</keyword>
<gene>
    <name evidence="3" type="ORF">B0T20DRAFT_122897</name>
</gene>
<dbReference type="Proteomes" id="UP001281003">
    <property type="component" value="Unassembled WGS sequence"/>
</dbReference>
<dbReference type="InterPro" id="IPR000182">
    <property type="entry name" value="GNAT_dom"/>
</dbReference>
<dbReference type="PANTHER" id="PTHR43617">
    <property type="entry name" value="L-AMINO ACID N-ACETYLTRANSFERASE"/>
    <property type="match status" value="1"/>
</dbReference>
<dbReference type="PANTHER" id="PTHR43617:SF20">
    <property type="entry name" value="N-ALPHA-ACETYLTRANSFERASE RIMI"/>
    <property type="match status" value="1"/>
</dbReference>
<feature type="region of interest" description="Disordered" evidence="1">
    <location>
        <begin position="59"/>
        <end position="82"/>
    </location>
</feature>
<feature type="compositionally biased region" description="Basic and acidic residues" evidence="1">
    <location>
        <begin position="70"/>
        <end position="82"/>
    </location>
</feature>
<dbReference type="EMBL" id="JAUTDP010000002">
    <property type="protein sequence ID" value="KAK3401798.1"/>
    <property type="molecule type" value="Genomic_DNA"/>
</dbReference>
<name>A0AAE0UF54_SORBR</name>
<protein>
    <recommendedName>
        <fullName evidence="2">N-acetyltransferase domain-containing protein</fullName>
    </recommendedName>
</protein>
<accession>A0AAE0UF54</accession>
<dbReference type="GO" id="GO:0016747">
    <property type="term" value="F:acyltransferase activity, transferring groups other than amino-acyl groups"/>
    <property type="evidence" value="ECO:0007669"/>
    <property type="project" value="InterPro"/>
</dbReference>
<reference evidence="3" key="2">
    <citation type="submission" date="2023-07" db="EMBL/GenBank/DDBJ databases">
        <authorList>
            <consortium name="Lawrence Berkeley National Laboratory"/>
            <person name="Haridas S."/>
            <person name="Hensen N."/>
            <person name="Bonometti L."/>
            <person name="Westerberg I."/>
            <person name="Brannstrom I.O."/>
            <person name="Guillou S."/>
            <person name="Cros-Aarteil S."/>
            <person name="Calhoun S."/>
            <person name="Kuo A."/>
            <person name="Mondo S."/>
            <person name="Pangilinan J."/>
            <person name="Riley R."/>
            <person name="LaButti K."/>
            <person name="Andreopoulos B."/>
            <person name="Lipzen A."/>
            <person name="Chen C."/>
            <person name="Yanf M."/>
            <person name="Daum C."/>
            <person name="Ng V."/>
            <person name="Clum A."/>
            <person name="Steindorff A."/>
            <person name="Ohm R."/>
            <person name="Martin F."/>
            <person name="Silar P."/>
            <person name="Natvig D."/>
            <person name="Lalanne C."/>
            <person name="Gautier V."/>
            <person name="Ament-velasquez S.L."/>
            <person name="Kruys A."/>
            <person name="Hutchinson M.I."/>
            <person name="Powell A.J."/>
            <person name="Barry K."/>
            <person name="Miller A.N."/>
            <person name="Grigoriev I.V."/>
            <person name="Debuchy R."/>
            <person name="Gladieux P."/>
            <person name="Thoren M.H."/>
            <person name="Johannesson H."/>
        </authorList>
    </citation>
    <scope>NUCLEOTIDE SEQUENCE</scope>
    <source>
        <strain evidence="3">FGSC 1904</strain>
    </source>
</reference>